<feature type="region of interest" description="Disordered" evidence="7">
    <location>
        <begin position="251"/>
        <end position="273"/>
    </location>
</feature>
<feature type="transmembrane region" description="Helical" evidence="8">
    <location>
        <begin position="277"/>
        <end position="298"/>
    </location>
</feature>
<dbReference type="PROSITE" id="PS50002">
    <property type="entry name" value="SH3"/>
    <property type="match status" value="1"/>
</dbReference>
<dbReference type="InterPro" id="IPR035521">
    <property type="entry name" value="Fus1_SH3"/>
</dbReference>
<keyword evidence="4 8" id="KW-1133">Transmembrane helix</keyword>
<evidence type="ECO:0000256" key="3">
    <source>
        <dbReference type="ARBA" id="ARBA00022692"/>
    </source>
</evidence>
<feature type="region of interest" description="Disordered" evidence="7">
    <location>
        <begin position="141"/>
        <end position="222"/>
    </location>
</feature>
<dbReference type="SUPFAM" id="SSF50044">
    <property type="entry name" value="SH3-domain"/>
    <property type="match status" value="1"/>
</dbReference>
<feature type="compositionally biased region" description="Low complexity" evidence="7">
    <location>
        <begin position="507"/>
        <end position="516"/>
    </location>
</feature>
<comment type="subcellular location">
    <subcellularLocation>
        <location evidence="1">Membrane</location>
        <topology evidence="1">Single-pass membrane protein</topology>
    </subcellularLocation>
</comment>
<feature type="compositionally biased region" description="Polar residues" evidence="7">
    <location>
        <begin position="64"/>
        <end position="79"/>
    </location>
</feature>
<feature type="non-terminal residue" evidence="10">
    <location>
        <position position="1"/>
    </location>
</feature>
<evidence type="ECO:0000256" key="7">
    <source>
        <dbReference type="SAM" id="MobiDB-lite"/>
    </source>
</evidence>
<proteinExistence type="predicted"/>
<feature type="region of interest" description="Disordered" evidence="7">
    <location>
        <begin position="321"/>
        <end position="426"/>
    </location>
</feature>
<dbReference type="GO" id="GO:0016020">
    <property type="term" value="C:membrane"/>
    <property type="evidence" value="ECO:0007669"/>
    <property type="project" value="UniProtKB-SubCell"/>
</dbReference>
<dbReference type="EMBL" id="QWIQ01000286">
    <property type="protein sequence ID" value="RMY96690.1"/>
    <property type="molecule type" value="Genomic_DNA"/>
</dbReference>
<accession>A0A3M7G6B9</accession>
<protein>
    <recommendedName>
        <fullName evidence="9">SH3 domain-containing protein</fullName>
    </recommendedName>
</protein>
<evidence type="ECO:0000256" key="6">
    <source>
        <dbReference type="PROSITE-ProRule" id="PRU00192"/>
    </source>
</evidence>
<keyword evidence="5 8" id="KW-0472">Membrane</keyword>
<feature type="compositionally biased region" description="Low complexity" evidence="7">
    <location>
        <begin position="261"/>
        <end position="270"/>
    </location>
</feature>
<dbReference type="PANTHER" id="PTHR15549:SF30">
    <property type="entry name" value="MID2 DOMAIN-CONTAINING PROTEIN"/>
    <property type="match status" value="1"/>
</dbReference>
<evidence type="ECO:0000256" key="1">
    <source>
        <dbReference type="ARBA" id="ARBA00004167"/>
    </source>
</evidence>
<feature type="compositionally biased region" description="Low complexity" evidence="7">
    <location>
        <begin position="141"/>
        <end position="151"/>
    </location>
</feature>
<evidence type="ECO:0000259" key="9">
    <source>
        <dbReference type="PROSITE" id="PS50002"/>
    </source>
</evidence>
<dbReference type="Pfam" id="PF14604">
    <property type="entry name" value="SH3_9"/>
    <property type="match status" value="1"/>
</dbReference>
<comment type="caution">
    <text evidence="10">The sequence shown here is derived from an EMBL/GenBank/DDBJ whole genome shotgun (WGS) entry which is preliminary data.</text>
</comment>
<evidence type="ECO:0000256" key="5">
    <source>
        <dbReference type="ARBA" id="ARBA00023136"/>
    </source>
</evidence>
<feature type="domain" description="SH3" evidence="9">
    <location>
        <begin position="440"/>
        <end position="501"/>
    </location>
</feature>
<dbReference type="PANTHER" id="PTHR15549">
    <property type="entry name" value="PAIRED IMMUNOGLOBULIN-LIKE TYPE 2 RECEPTOR"/>
    <property type="match status" value="1"/>
</dbReference>
<feature type="region of interest" description="Disordered" evidence="7">
    <location>
        <begin position="1"/>
        <end position="29"/>
    </location>
</feature>
<organism evidence="10 11">
    <name type="scientific">Hortaea werneckii</name>
    <name type="common">Black yeast</name>
    <name type="synonym">Cladosporium werneckii</name>
    <dbReference type="NCBI Taxonomy" id="91943"/>
    <lineage>
        <taxon>Eukaryota</taxon>
        <taxon>Fungi</taxon>
        <taxon>Dikarya</taxon>
        <taxon>Ascomycota</taxon>
        <taxon>Pezizomycotina</taxon>
        <taxon>Dothideomycetes</taxon>
        <taxon>Dothideomycetidae</taxon>
        <taxon>Mycosphaerellales</taxon>
        <taxon>Teratosphaeriaceae</taxon>
        <taxon>Hortaea</taxon>
    </lineage>
</organism>
<dbReference type="InterPro" id="IPR051694">
    <property type="entry name" value="Immunoregulatory_rcpt-like"/>
</dbReference>
<evidence type="ECO:0000313" key="11">
    <source>
        <dbReference type="Proteomes" id="UP000281468"/>
    </source>
</evidence>
<feature type="compositionally biased region" description="Low complexity" evidence="7">
    <location>
        <begin position="201"/>
        <end position="220"/>
    </location>
</feature>
<dbReference type="GO" id="GO:0071944">
    <property type="term" value="C:cell periphery"/>
    <property type="evidence" value="ECO:0007669"/>
    <property type="project" value="UniProtKB-ARBA"/>
</dbReference>
<evidence type="ECO:0000256" key="4">
    <source>
        <dbReference type="ARBA" id="ARBA00022989"/>
    </source>
</evidence>
<dbReference type="Gene3D" id="2.30.30.40">
    <property type="entry name" value="SH3 Domains"/>
    <property type="match status" value="1"/>
</dbReference>
<dbReference type="VEuPathDB" id="FungiDB:BTJ68_12141"/>
<sequence>SLACCTLNGSSNITPYQPHSEHASTTSDQVDDRMGLHHQANHGKVFRGVEARNHLQNHKRDSHGSNIKMNVPDNASPQNRGADRHVVNMGDNTAPQNRGADRHVLSLQNKAVETVNSVVYVTLDPTFSGSVGGYTTMDDPTSTAAAATSTSNPDEDAYNAAKAAASNRGHTSAASATATSNPDEDAYNSAKAAASNRGNKSATSSTVFVTPTPSTSDSVAQITQASSTIPEGHDNKNVFLNPPASATATAMVGGAPQATRSASADSSHSGMSGGAQAGVAIGVIAAVAMIAGLFFFCWRRRKNPAAKEEIYDEKRTSSIFGGNAMNEKRQSAGSDKAPSERSSTATATAPRLSLRPVTQFLPNLASDKRKSNGDSSLDPAAAAMSEKPKSMWERRSNTTENPFADGQQPTKSPFDEPEGKEGAKVDAAANGSVDAAAQPSANNVHRVQLDFKPSMDDELELKSGQLVRVLHEYDDGWALCIRMDRSQQGVAPRTCLSKMPVKPRGPPSNGSNGHPGTPQGPAGMVPRPLTPQSREPSTERADEPAQQSQQGSAVARKPVPGQAM</sequence>
<keyword evidence="2 6" id="KW-0728">SH3 domain</keyword>
<dbReference type="InterPro" id="IPR001452">
    <property type="entry name" value="SH3_domain"/>
</dbReference>
<feature type="region of interest" description="Disordered" evidence="7">
    <location>
        <begin position="487"/>
        <end position="564"/>
    </location>
</feature>
<dbReference type="InterPro" id="IPR036028">
    <property type="entry name" value="SH3-like_dom_sf"/>
</dbReference>
<evidence type="ECO:0000313" key="10">
    <source>
        <dbReference type="EMBL" id="RMY96690.1"/>
    </source>
</evidence>
<feature type="compositionally biased region" description="Basic and acidic residues" evidence="7">
    <location>
        <begin position="386"/>
        <end position="397"/>
    </location>
</feature>
<evidence type="ECO:0000256" key="8">
    <source>
        <dbReference type="SAM" id="Phobius"/>
    </source>
</evidence>
<dbReference type="CDD" id="cd11854">
    <property type="entry name" value="SH3_Fus1p"/>
    <property type="match status" value="1"/>
</dbReference>
<name>A0A3M7G6B9_HORWE</name>
<dbReference type="SMART" id="SM00326">
    <property type="entry name" value="SH3"/>
    <property type="match status" value="1"/>
</dbReference>
<gene>
    <name evidence="10" type="ORF">D0862_08479</name>
</gene>
<dbReference type="AlphaFoldDB" id="A0A3M7G6B9"/>
<feature type="compositionally biased region" description="Basic and acidic residues" evidence="7">
    <location>
        <begin position="413"/>
        <end position="424"/>
    </location>
</feature>
<reference evidence="10 11" key="1">
    <citation type="journal article" date="2018" name="BMC Genomics">
        <title>Genomic evidence for intraspecific hybridization in a clonal and extremely halotolerant yeast.</title>
        <authorList>
            <person name="Gostincar C."/>
            <person name="Stajich J.E."/>
            <person name="Zupancic J."/>
            <person name="Zalar P."/>
            <person name="Gunde-Cimerman N."/>
        </authorList>
    </citation>
    <scope>NUCLEOTIDE SEQUENCE [LARGE SCALE GENOMIC DNA]</scope>
    <source>
        <strain evidence="10 11">EXF-171</strain>
    </source>
</reference>
<dbReference type="Proteomes" id="UP000281468">
    <property type="component" value="Unassembled WGS sequence"/>
</dbReference>
<evidence type="ECO:0000256" key="2">
    <source>
        <dbReference type="ARBA" id="ARBA00022443"/>
    </source>
</evidence>
<keyword evidence="3 8" id="KW-0812">Transmembrane</keyword>
<feature type="compositionally biased region" description="Polar residues" evidence="7">
    <location>
        <begin position="7"/>
        <end position="28"/>
    </location>
</feature>
<feature type="compositionally biased region" description="Low complexity" evidence="7">
    <location>
        <begin position="158"/>
        <end position="180"/>
    </location>
</feature>
<feature type="region of interest" description="Disordered" evidence="7">
    <location>
        <begin position="58"/>
        <end position="85"/>
    </location>
</feature>